<evidence type="ECO:0000313" key="2">
    <source>
        <dbReference type="Proteomes" id="UP001066276"/>
    </source>
</evidence>
<dbReference type="Proteomes" id="UP001066276">
    <property type="component" value="Chromosome 4_1"/>
</dbReference>
<proteinExistence type="predicted"/>
<evidence type="ECO:0000313" key="1">
    <source>
        <dbReference type="EMBL" id="KAJ1169288.1"/>
    </source>
</evidence>
<keyword evidence="2" id="KW-1185">Reference proteome</keyword>
<organism evidence="1 2">
    <name type="scientific">Pleurodeles waltl</name>
    <name type="common">Iberian ribbed newt</name>
    <dbReference type="NCBI Taxonomy" id="8319"/>
    <lineage>
        <taxon>Eukaryota</taxon>
        <taxon>Metazoa</taxon>
        <taxon>Chordata</taxon>
        <taxon>Craniata</taxon>
        <taxon>Vertebrata</taxon>
        <taxon>Euteleostomi</taxon>
        <taxon>Amphibia</taxon>
        <taxon>Batrachia</taxon>
        <taxon>Caudata</taxon>
        <taxon>Salamandroidea</taxon>
        <taxon>Salamandridae</taxon>
        <taxon>Pleurodelinae</taxon>
        <taxon>Pleurodeles</taxon>
    </lineage>
</organism>
<sequence length="90" mass="10097">MTRHTPVPTPQKICRATKHSATSNTVRRRNGKELKTFSLRVGIRPESGSRSTFAFPPSLRRHAASQRDLRSVLHMPLGAISSPQQRLHCV</sequence>
<protein>
    <submittedName>
        <fullName evidence="1">Uncharacterized protein</fullName>
    </submittedName>
</protein>
<dbReference type="EMBL" id="JANPWB010000007">
    <property type="protein sequence ID" value="KAJ1169288.1"/>
    <property type="molecule type" value="Genomic_DNA"/>
</dbReference>
<comment type="caution">
    <text evidence="1">The sequence shown here is derived from an EMBL/GenBank/DDBJ whole genome shotgun (WGS) entry which is preliminary data.</text>
</comment>
<gene>
    <name evidence="1" type="ORF">NDU88_001181</name>
</gene>
<accession>A0AAV7SYS3</accession>
<name>A0AAV7SYS3_PLEWA</name>
<dbReference type="AlphaFoldDB" id="A0AAV7SYS3"/>
<reference evidence="1" key="1">
    <citation type="journal article" date="2022" name="bioRxiv">
        <title>Sequencing and chromosome-scale assembly of the giantPleurodeles waltlgenome.</title>
        <authorList>
            <person name="Brown T."/>
            <person name="Elewa A."/>
            <person name="Iarovenko S."/>
            <person name="Subramanian E."/>
            <person name="Araus A.J."/>
            <person name="Petzold A."/>
            <person name="Susuki M."/>
            <person name="Suzuki K.-i.T."/>
            <person name="Hayashi T."/>
            <person name="Toyoda A."/>
            <person name="Oliveira C."/>
            <person name="Osipova E."/>
            <person name="Leigh N.D."/>
            <person name="Simon A."/>
            <person name="Yun M.H."/>
        </authorList>
    </citation>
    <scope>NUCLEOTIDE SEQUENCE</scope>
    <source>
        <strain evidence="1">20211129_DDA</strain>
        <tissue evidence="1">Liver</tissue>
    </source>
</reference>